<sequence length="68" mass="7194">MDCRIEYLAPDICLVLSPLAAASNMSGSIHQLMSETRFAGKHGSAISDDAQVSSDIAMQQQPSLPSSN</sequence>
<evidence type="ECO:0000313" key="2">
    <source>
        <dbReference type="EMBL" id="EFX89809.1"/>
    </source>
</evidence>
<evidence type="ECO:0000256" key="1">
    <source>
        <dbReference type="SAM" id="MobiDB-lite"/>
    </source>
</evidence>
<feature type="compositionally biased region" description="Polar residues" evidence="1">
    <location>
        <begin position="50"/>
        <end position="68"/>
    </location>
</feature>
<reference evidence="2 3" key="1">
    <citation type="journal article" date="2011" name="Science">
        <title>The ecoresponsive genome of Daphnia pulex.</title>
        <authorList>
            <person name="Colbourne J.K."/>
            <person name="Pfrender M.E."/>
            <person name="Gilbert D."/>
            <person name="Thomas W.K."/>
            <person name="Tucker A."/>
            <person name="Oakley T.H."/>
            <person name="Tokishita S."/>
            <person name="Aerts A."/>
            <person name="Arnold G.J."/>
            <person name="Basu M.K."/>
            <person name="Bauer D.J."/>
            <person name="Caceres C.E."/>
            <person name="Carmel L."/>
            <person name="Casola C."/>
            <person name="Choi J.H."/>
            <person name="Detter J.C."/>
            <person name="Dong Q."/>
            <person name="Dusheyko S."/>
            <person name="Eads B.D."/>
            <person name="Frohlich T."/>
            <person name="Geiler-Samerotte K.A."/>
            <person name="Gerlach D."/>
            <person name="Hatcher P."/>
            <person name="Jogdeo S."/>
            <person name="Krijgsveld J."/>
            <person name="Kriventseva E.V."/>
            <person name="Kultz D."/>
            <person name="Laforsch C."/>
            <person name="Lindquist E."/>
            <person name="Lopez J."/>
            <person name="Manak J.R."/>
            <person name="Muller J."/>
            <person name="Pangilinan J."/>
            <person name="Patwardhan R.P."/>
            <person name="Pitluck S."/>
            <person name="Pritham E.J."/>
            <person name="Rechtsteiner A."/>
            <person name="Rho M."/>
            <person name="Rogozin I.B."/>
            <person name="Sakarya O."/>
            <person name="Salamov A."/>
            <person name="Schaack S."/>
            <person name="Shapiro H."/>
            <person name="Shiga Y."/>
            <person name="Skalitzky C."/>
            <person name="Smith Z."/>
            <person name="Souvorov A."/>
            <person name="Sung W."/>
            <person name="Tang Z."/>
            <person name="Tsuchiya D."/>
            <person name="Tu H."/>
            <person name="Vos H."/>
            <person name="Wang M."/>
            <person name="Wolf Y.I."/>
            <person name="Yamagata H."/>
            <person name="Yamada T."/>
            <person name="Ye Y."/>
            <person name="Shaw J.R."/>
            <person name="Andrews J."/>
            <person name="Crease T.J."/>
            <person name="Tang H."/>
            <person name="Lucas S.M."/>
            <person name="Robertson H.M."/>
            <person name="Bork P."/>
            <person name="Koonin E.V."/>
            <person name="Zdobnov E.M."/>
            <person name="Grigoriev I.V."/>
            <person name="Lynch M."/>
            <person name="Boore J.L."/>
        </authorList>
    </citation>
    <scope>NUCLEOTIDE SEQUENCE [LARGE SCALE GENOMIC DNA]</scope>
</reference>
<gene>
    <name evidence="2" type="ORF">DAPPUDRAFT_232879</name>
</gene>
<accession>E9FSL1</accession>
<dbReference type="KEGG" id="dpx:DAPPUDRAFT_232879"/>
<keyword evidence="3" id="KW-1185">Reference proteome</keyword>
<evidence type="ECO:0000313" key="3">
    <source>
        <dbReference type="Proteomes" id="UP000000305"/>
    </source>
</evidence>
<proteinExistence type="predicted"/>
<dbReference type="InParanoid" id="E9FSL1"/>
<dbReference type="EMBL" id="GL732524">
    <property type="protein sequence ID" value="EFX89809.1"/>
    <property type="molecule type" value="Genomic_DNA"/>
</dbReference>
<name>E9FSL1_DAPPU</name>
<feature type="region of interest" description="Disordered" evidence="1">
    <location>
        <begin position="49"/>
        <end position="68"/>
    </location>
</feature>
<dbReference type="Proteomes" id="UP000000305">
    <property type="component" value="Unassembled WGS sequence"/>
</dbReference>
<dbReference type="HOGENOM" id="CLU_2796546_0_0_1"/>
<protein>
    <submittedName>
        <fullName evidence="2">Uncharacterized protein</fullName>
    </submittedName>
</protein>
<dbReference type="AlphaFoldDB" id="E9FSL1"/>
<organism evidence="2 3">
    <name type="scientific">Daphnia pulex</name>
    <name type="common">Water flea</name>
    <dbReference type="NCBI Taxonomy" id="6669"/>
    <lineage>
        <taxon>Eukaryota</taxon>
        <taxon>Metazoa</taxon>
        <taxon>Ecdysozoa</taxon>
        <taxon>Arthropoda</taxon>
        <taxon>Crustacea</taxon>
        <taxon>Branchiopoda</taxon>
        <taxon>Diplostraca</taxon>
        <taxon>Cladocera</taxon>
        <taxon>Anomopoda</taxon>
        <taxon>Daphniidae</taxon>
        <taxon>Daphnia</taxon>
    </lineage>
</organism>